<sequence length="101" mass="11528">MQRARIRLSSPDMGALDQVINEVKMVVKKTGVKMYGPVPLPTKNLIIPTRKSPCGEGTITWEHYTLRIHKRLIDINADERSMVLIMKIMFPEAVLVEIELI</sequence>
<evidence type="ECO:0000256" key="4">
    <source>
        <dbReference type="HAMAP-Rule" id="MF_00508"/>
    </source>
</evidence>
<dbReference type="PRINTS" id="PR00971">
    <property type="entry name" value="RIBOSOMALS10"/>
</dbReference>
<dbReference type="KEGG" id="psyt:DSAG12_02750"/>
<dbReference type="Proteomes" id="UP000321408">
    <property type="component" value="Chromosome"/>
</dbReference>
<dbReference type="InterPro" id="IPR005729">
    <property type="entry name" value="Ribosomal_uS10_euk/arc"/>
</dbReference>
<dbReference type="GO" id="GO:0015935">
    <property type="term" value="C:small ribosomal subunit"/>
    <property type="evidence" value="ECO:0007669"/>
    <property type="project" value="UniProtKB-UniRule"/>
</dbReference>
<comment type="function">
    <text evidence="4">Involved in the binding of tRNA to the ribosomes.</text>
</comment>
<feature type="domain" description="Small ribosomal subunit protein uS10" evidence="5">
    <location>
        <begin position="5"/>
        <end position="99"/>
    </location>
</feature>
<dbReference type="RefSeq" id="WP_147663843.1">
    <property type="nucleotide sequence ID" value="NZ_CP042905.2"/>
</dbReference>
<name>A0A5B9DDQ2_9ARCH</name>
<dbReference type="InterPro" id="IPR027486">
    <property type="entry name" value="Ribosomal_uS10_dom"/>
</dbReference>
<keyword evidence="2 4" id="KW-0689">Ribosomal protein</keyword>
<gene>
    <name evidence="4" type="primary">rps10</name>
    <name evidence="6" type="synonym">rpsJ</name>
    <name evidence="6" type="ORF">DSAG12_02750</name>
</gene>
<evidence type="ECO:0000256" key="3">
    <source>
        <dbReference type="ARBA" id="ARBA00023274"/>
    </source>
</evidence>
<dbReference type="GeneID" id="41330729"/>
<dbReference type="InterPro" id="IPR018268">
    <property type="entry name" value="Ribosomal_uS10_CS"/>
</dbReference>
<dbReference type="GO" id="GO:0000049">
    <property type="term" value="F:tRNA binding"/>
    <property type="evidence" value="ECO:0007669"/>
    <property type="project" value="UniProtKB-UniRule"/>
</dbReference>
<keyword evidence="7" id="KW-1185">Reference proteome</keyword>
<dbReference type="InterPro" id="IPR001848">
    <property type="entry name" value="Ribosomal_uS10"/>
</dbReference>
<dbReference type="PROSITE" id="PS00361">
    <property type="entry name" value="RIBOSOMAL_S10"/>
    <property type="match status" value="1"/>
</dbReference>
<dbReference type="AlphaFoldDB" id="A0A5B9DDQ2"/>
<organism evidence="6 7">
    <name type="scientific">Promethearchaeum syntrophicum</name>
    <dbReference type="NCBI Taxonomy" id="2594042"/>
    <lineage>
        <taxon>Archaea</taxon>
        <taxon>Promethearchaeati</taxon>
        <taxon>Promethearchaeota</taxon>
        <taxon>Promethearchaeia</taxon>
        <taxon>Promethearchaeales</taxon>
        <taxon>Promethearchaeaceae</taxon>
        <taxon>Promethearchaeum</taxon>
    </lineage>
</organism>
<dbReference type="GO" id="GO:0003735">
    <property type="term" value="F:structural constituent of ribosome"/>
    <property type="evidence" value="ECO:0007669"/>
    <property type="project" value="UniProtKB-UniRule"/>
</dbReference>
<dbReference type="Pfam" id="PF00338">
    <property type="entry name" value="Ribosomal_S10"/>
    <property type="match status" value="1"/>
</dbReference>
<dbReference type="PANTHER" id="PTHR11700">
    <property type="entry name" value="30S RIBOSOMAL PROTEIN S10 FAMILY MEMBER"/>
    <property type="match status" value="1"/>
</dbReference>
<dbReference type="EMBL" id="CP042905">
    <property type="protein sequence ID" value="QEE16920.1"/>
    <property type="molecule type" value="Genomic_DNA"/>
</dbReference>
<accession>A0A5B9DDQ2</accession>
<dbReference type="HAMAP" id="MF_00508">
    <property type="entry name" value="Ribosomal_uS10"/>
    <property type="match status" value="1"/>
</dbReference>
<dbReference type="Gene3D" id="3.30.70.600">
    <property type="entry name" value="Ribosomal protein S10 domain"/>
    <property type="match status" value="1"/>
</dbReference>
<keyword evidence="3 4" id="KW-0687">Ribonucleoprotein</keyword>
<evidence type="ECO:0000256" key="1">
    <source>
        <dbReference type="ARBA" id="ARBA00007102"/>
    </source>
</evidence>
<dbReference type="SMART" id="SM01403">
    <property type="entry name" value="Ribosomal_S10"/>
    <property type="match status" value="1"/>
</dbReference>
<dbReference type="SUPFAM" id="SSF54999">
    <property type="entry name" value="Ribosomal protein S10"/>
    <property type="match status" value="1"/>
</dbReference>
<proteinExistence type="inferred from homology"/>
<evidence type="ECO:0000313" key="6">
    <source>
        <dbReference type="EMBL" id="QEE16920.1"/>
    </source>
</evidence>
<evidence type="ECO:0000256" key="2">
    <source>
        <dbReference type="ARBA" id="ARBA00022980"/>
    </source>
</evidence>
<evidence type="ECO:0000313" key="7">
    <source>
        <dbReference type="Proteomes" id="UP000321408"/>
    </source>
</evidence>
<protein>
    <recommendedName>
        <fullName evidence="4">Small ribosomal subunit protein uS10</fullName>
    </recommendedName>
</protein>
<dbReference type="InterPro" id="IPR036838">
    <property type="entry name" value="Ribosomal_uS10_dom_sf"/>
</dbReference>
<dbReference type="OrthoDB" id="371736at2157"/>
<dbReference type="GO" id="GO:0006412">
    <property type="term" value="P:translation"/>
    <property type="evidence" value="ECO:0007669"/>
    <property type="project" value="UniProtKB-UniRule"/>
</dbReference>
<evidence type="ECO:0000259" key="5">
    <source>
        <dbReference type="SMART" id="SM01403"/>
    </source>
</evidence>
<reference evidence="6 7" key="2">
    <citation type="journal article" date="2024" name="Int. J. Syst. Evol. Microbiol.">
        <title>Promethearchaeum syntrophicum gen. nov., sp. nov., an anaerobic, obligately syntrophic archaeon, the first isolate of the lineage 'Asgard' archaea, and proposal of the new archaeal phylum Promethearchaeota phyl. nov. and kingdom Promethearchaeati regn. nov.</title>
        <authorList>
            <person name="Imachi H."/>
            <person name="Nobu M.K."/>
            <person name="Kato S."/>
            <person name="Takaki Y."/>
            <person name="Miyazaki M."/>
            <person name="Miyata M."/>
            <person name="Ogawara M."/>
            <person name="Saito Y."/>
            <person name="Sakai S."/>
            <person name="Tahara Y.O."/>
            <person name="Takano Y."/>
            <person name="Tasumi E."/>
            <person name="Uematsu K."/>
            <person name="Yoshimura T."/>
            <person name="Itoh T."/>
            <person name="Ohkuma M."/>
            <person name="Takai K."/>
        </authorList>
    </citation>
    <scope>NUCLEOTIDE SEQUENCE [LARGE SCALE GENOMIC DNA]</scope>
    <source>
        <strain evidence="6 7">MK-D1</strain>
    </source>
</reference>
<reference evidence="6 7" key="1">
    <citation type="journal article" date="2020" name="Nature">
        <title>Isolation of an archaeon at the prokaryote-eukaryote interface.</title>
        <authorList>
            <person name="Imachi H."/>
            <person name="Nobu M.K."/>
            <person name="Nakahara N."/>
            <person name="Morono Y."/>
            <person name="Ogawara M."/>
            <person name="Takaki Y."/>
            <person name="Takano Y."/>
            <person name="Uematsu K."/>
            <person name="Ikuta T."/>
            <person name="Ito M."/>
            <person name="Matsui Y."/>
            <person name="Miyazaki M."/>
            <person name="Murata K."/>
            <person name="Saito Y."/>
            <person name="Sakai S."/>
            <person name="Song C."/>
            <person name="Tasumi E."/>
            <person name="Yamanaka Y."/>
            <person name="Yamaguchi T."/>
            <person name="Kamagata Y."/>
            <person name="Tamaki H."/>
            <person name="Takai K."/>
        </authorList>
    </citation>
    <scope>NUCLEOTIDE SEQUENCE [LARGE SCALE GENOMIC DNA]</scope>
    <source>
        <strain evidence="6 7">MK-D1</strain>
    </source>
</reference>
<dbReference type="NCBIfam" id="TIGR01046">
    <property type="entry name" value="uS10_euk_arch"/>
    <property type="match status" value="1"/>
</dbReference>
<comment type="similarity">
    <text evidence="1 4">Belongs to the universal ribosomal protein uS10 family.</text>
</comment>
<comment type="subunit">
    <text evidence="4">Part of the 30S ribosomal subunit.</text>
</comment>